<dbReference type="AlphaFoldDB" id="A0A0A9GAJ2"/>
<proteinExistence type="predicted"/>
<reference evidence="1" key="1">
    <citation type="submission" date="2014-09" db="EMBL/GenBank/DDBJ databases">
        <authorList>
            <person name="Magalhaes I.L.F."/>
            <person name="Oliveira U."/>
            <person name="Santos F.R."/>
            <person name="Vidigal T.H.D.A."/>
            <person name="Brescovit A.D."/>
            <person name="Santos A.J."/>
        </authorList>
    </citation>
    <scope>NUCLEOTIDE SEQUENCE</scope>
    <source>
        <tissue evidence="1">Shoot tissue taken approximately 20 cm above the soil surface</tissue>
    </source>
</reference>
<sequence length="79" mass="8838">MQSHVVTPTASGRSVLDKYIYLELCFLLLGRFGYWQHRVLLSNILGCAEFCSDVVGVLLLWSYELVNGVLKSSGLVFIV</sequence>
<name>A0A0A9GAJ2_ARUDO</name>
<evidence type="ECO:0000313" key="1">
    <source>
        <dbReference type="EMBL" id="JAE20484.1"/>
    </source>
</evidence>
<accession>A0A0A9GAJ2</accession>
<dbReference type="EMBL" id="GBRH01177412">
    <property type="protein sequence ID" value="JAE20484.1"/>
    <property type="molecule type" value="Transcribed_RNA"/>
</dbReference>
<reference evidence="1" key="2">
    <citation type="journal article" date="2015" name="Data Brief">
        <title>Shoot transcriptome of the giant reed, Arundo donax.</title>
        <authorList>
            <person name="Barrero R.A."/>
            <person name="Guerrero F.D."/>
            <person name="Moolhuijzen P."/>
            <person name="Goolsby J.A."/>
            <person name="Tidwell J."/>
            <person name="Bellgard S.E."/>
            <person name="Bellgard M.I."/>
        </authorList>
    </citation>
    <scope>NUCLEOTIDE SEQUENCE</scope>
    <source>
        <tissue evidence="1">Shoot tissue taken approximately 20 cm above the soil surface</tissue>
    </source>
</reference>
<organism evidence="1">
    <name type="scientific">Arundo donax</name>
    <name type="common">Giant reed</name>
    <name type="synonym">Donax arundinaceus</name>
    <dbReference type="NCBI Taxonomy" id="35708"/>
    <lineage>
        <taxon>Eukaryota</taxon>
        <taxon>Viridiplantae</taxon>
        <taxon>Streptophyta</taxon>
        <taxon>Embryophyta</taxon>
        <taxon>Tracheophyta</taxon>
        <taxon>Spermatophyta</taxon>
        <taxon>Magnoliopsida</taxon>
        <taxon>Liliopsida</taxon>
        <taxon>Poales</taxon>
        <taxon>Poaceae</taxon>
        <taxon>PACMAD clade</taxon>
        <taxon>Arundinoideae</taxon>
        <taxon>Arundineae</taxon>
        <taxon>Arundo</taxon>
    </lineage>
</organism>
<protein>
    <submittedName>
        <fullName evidence="1">Uncharacterized protein</fullName>
    </submittedName>
</protein>